<dbReference type="SUPFAM" id="SSF53474">
    <property type="entry name" value="alpha/beta-Hydrolases"/>
    <property type="match status" value="1"/>
</dbReference>
<dbReference type="PRINTS" id="PR00111">
    <property type="entry name" value="ABHYDROLASE"/>
</dbReference>
<dbReference type="PANTHER" id="PTHR43798:SF5">
    <property type="entry name" value="MONOACYLGLYCEROL LIPASE ABHD6"/>
    <property type="match status" value="1"/>
</dbReference>
<evidence type="ECO:0000259" key="1">
    <source>
        <dbReference type="Pfam" id="PF00561"/>
    </source>
</evidence>
<sequence>MKKVMMLFIYAGLFLLVMSLAVYMAARNGLKELNEQAREEIGGLYLDTEYGTLSYTREGPINSPAVILVHGFSTPKFVWDQITPSLVAKGYQVITFDHLGRGFSDRPAGPYNAELYQSELAGVIANLELKTPLTLVGYSMGGANVVDYAASHPEQIQQLILIAPAGYMDDPDSSALAAKPIIGEWLATVFGNQYAGTAIQSEIEEGLAPKDMYEKFQKQASFKGYTEALLSTLRHYPMHDLAHRYKIVGKAGIPVSAIWGTADEVVPYSGAAEMAADVPQLKLEAIEDGNHNIAYAQAQLVANKILAALQGRKDG</sequence>
<dbReference type="Pfam" id="PF00561">
    <property type="entry name" value="Abhydrolase_1"/>
    <property type="match status" value="1"/>
</dbReference>
<protein>
    <submittedName>
        <fullName evidence="2">Alpha/beta hydrolase</fullName>
    </submittedName>
</protein>
<comment type="caution">
    <text evidence="2">The sequence shown here is derived from an EMBL/GenBank/DDBJ whole genome shotgun (WGS) entry which is preliminary data.</text>
</comment>
<evidence type="ECO:0000313" key="3">
    <source>
        <dbReference type="Proteomes" id="UP000051213"/>
    </source>
</evidence>
<feature type="domain" description="AB hydrolase-1" evidence="1">
    <location>
        <begin position="64"/>
        <end position="293"/>
    </location>
</feature>
<keyword evidence="2" id="KW-0378">Hydrolase</keyword>
<dbReference type="Proteomes" id="UP000051213">
    <property type="component" value="Unassembled WGS sequence"/>
</dbReference>
<dbReference type="GO" id="GO:0016020">
    <property type="term" value="C:membrane"/>
    <property type="evidence" value="ECO:0007669"/>
    <property type="project" value="TreeGrafter"/>
</dbReference>
<dbReference type="InterPro" id="IPR000073">
    <property type="entry name" value="AB_hydrolase_1"/>
</dbReference>
<reference evidence="2 3" key="1">
    <citation type="submission" date="2015-10" db="EMBL/GenBank/DDBJ databases">
        <title>Metagenome-Assembled Genomes uncover a global brackish microbiome.</title>
        <authorList>
            <person name="Hugerth L.W."/>
            <person name="Larsson J."/>
            <person name="Alneberg J."/>
            <person name="Lindh M.V."/>
            <person name="Legrand C."/>
            <person name="Pinhassi J."/>
            <person name="Andersson A.F."/>
        </authorList>
    </citation>
    <scope>NUCLEOTIDE SEQUENCE [LARGE SCALE GENOMIC DNA]</scope>
    <source>
        <strain evidence="2">BACL26 MAG-121220-bin70</strain>
    </source>
</reference>
<accession>A0A0R2U7V6</accession>
<dbReference type="InterPro" id="IPR050266">
    <property type="entry name" value="AB_hydrolase_sf"/>
</dbReference>
<dbReference type="GO" id="GO:0046464">
    <property type="term" value="P:acylglycerol catabolic process"/>
    <property type="evidence" value="ECO:0007669"/>
    <property type="project" value="TreeGrafter"/>
</dbReference>
<organism evidence="2 3">
    <name type="scientific">SAR92 bacterium BACL26 MAG-121220-bin70</name>
    <dbReference type="NCBI Taxonomy" id="1655626"/>
    <lineage>
        <taxon>Bacteria</taxon>
        <taxon>Pseudomonadati</taxon>
        <taxon>Pseudomonadota</taxon>
        <taxon>Gammaproteobacteria</taxon>
        <taxon>Cellvibrionales</taxon>
        <taxon>Porticoccaceae</taxon>
        <taxon>SAR92 clade</taxon>
    </lineage>
</organism>
<dbReference type="EMBL" id="LICA01000266">
    <property type="protein sequence ID" value="KRO93355.1"/>
    <property type="molecule type" value="Genomic_DNA"/>
</dbReference>
<dbReference type="PANTHER" id="PTHR43798">
    <property type="entry name" value="MONOACYLGLYCEROL LIPASE"/>
    <property type="match status" value="1"/>
</dbReference>
<name>A0A0R2U7V6_9GAMM</name>
<dbReference type="InterPro" id="IPR029058">
    <property type="entry name" value="AB_hydrolase_fold"/>
</dbReference>
<dbReference type="AlphaFoldDB" id="A0A0R2U7V6"/>
<dbReference type="Gene3D" id="3.40.50.1820">
    <property type="entry name" value="alpha/beta hydrolase"/>
    <property type="match status" value="1"/>
</dbReference>
<proteinExistence type="predicted"/>
<gene>
    <name evidence="2" type="ORF">ABS24_08520</name>
</gene>
<evidence type="ECO:0000313" key="2">
    <source>
        <dbReference type="EMBL" id="KRO93355.1"/>
    </source>
</evidence>
<dbReference type="GO" id="GO:0047372">
    <property type="term" value="F:monoacylglycerol lipase activity"/>
    <property type="evidence" value="ECO:0007669"/>
    <property type="project" value="TreeGrafter"/>
</dbReference>